<accession>A0A2S5VY88</accession>
<name>A0A2S5VY88_9MICO</name>
<feature type="region of interest" description="Disordered" evidence="1">
    <location>
        <begin position="1"/>
        <end position="132"/>
    </location>
</feature>
<feature type="compositionally biased region" description="Basic residues" evidence="1">
    <location>
        <begin position="95"/>
        <end position="107"/>
    </location>
</feature>
<gene>
    <name evidence="2" type="ORF">C5E16_01090</name>
</gene>
<proteinExistence type="predicted"/>
<dbReference type="AlphaFoldDB" id="A0A2S5VY88"/>
<organism evidence="2 3">
    <name type="scientific">Clavibacter michiganensis</name>
    <dbReference type="NCBI Taxonomy" id="28447"/>
    <lineage>
        <taxon>Bacteria</taxon>
        <taxon>Bacillati</taxon>
        <taxon>Actinomycetota</taxon>
        <taxon>Actinomycetes</taxon>
        <taxon>Micrococcales</taxon>
        <taxon>Microbacteriaceae</taxon>
        <taxon>Clavibacter</taxon>
    </lineage>
</organism>
<dbReference type="EMBL" id="PSXY01000001">
    <property type="protein sequence ID" value="PPF71436.1"/>
    <property type="molecule type" value="Genomic_DNA"/>
</dbReference>
<evidence type="ECO:0000313" key="2">
    <source>
        <dbReference type="EMBL" id="PPF71436.1"/>
    </source>
</evidence>
<dbReference type="Proteomes" id="UP000239241">
    <property type="component" value="Unassembled WGS sequence"/>
</dbReference>
<feature type="compositionally biased region" description="Basic residues" evidence="1">
    <location>
        <begin position="115"/>
        <end position="132"/>
    </location>
</feature>
<evidence type="ECO:0000256" key="1">
    <source>
        <dbReference type="SAM" id="MobiDB-lite"/>
    </source>
</evidence>
<comment type="caution">
    <text evidence="2">The sequence shown here is derived from an EMBL/GenBank/DDBJ whole genome shotgun (WGS) entry which is preliminary data.</text>
</comment>
<protein>
    <submittedName>
        <fullName evidence="2">Uncharacterized protein</fullName>
    </submittedName>
</protein>
<sequence>MWRTVPRSGSVGSAAREHRTGLSRPLASVGRRASGGATSTTRRRHSHDRPHDRPPHLGRAAPTTRALDPGARRRLRRHGRPSPGARDPADERPRPARPRRRVRRRPRAGLVGARARARARRPAHPHRARRGR</sequence>
<feature type="compositionally biased region" description="Low complexity" evidence="1">
    <location>
        <begin position="30"/>
        <end position="40"/>
    </location>
</feature>
<evidence type="ECO:0000313" key="3">
    <source>
        <dbReference type="Proteomes" id="UP000239241"/>
    </source>
</evidence>
<reference evidence="2 3" key="1">
    <citation type="submission" date="2018-02" db="EMBL/GenBank/DDBJ databases">
        <title>Bacteriophage NCPPB3778 and a type I-E CRISPR drive the evolution of the US Biological Select Agent, Rathayibacter toxicus.</title>
        <authorList>
            <person name="Davis E.W.II."/>
            <person name="Tabima J.F."/>
            <person name="Weisberg A.J."/>
            <person name="Lopes L.D."/>
            <person name="Wiseman M.S."/>
            <person name="Wiseman M.S."/>
            <person name="Pupko T."/>
            <person name="Belcher M.S."/>
            <person name="Sechler A.J."/>
            <person name="Tancos M.A."/>
            <person name="Schroeder B.K."/>
            <person name="Murray T.D."/>
            <person name="Luster D.G."/>
            <person name="Schneider W.L."/>
            <person name="Rogers E."/>
            <person name="Andreote F.D."/>
            <person name="Grunwald N.J."/>
            <person name="Putnam M.L."/>
            <person name="Chang J.H."/>
        </authorList>
    </citation>
    <scope>NUCLEOTIDE SEQUENCE [LARGE SCALE GENOMIC DNA]</scope>
    <source>
        <strain evidence="2 3">AY1B3</strain>
    </source>
</reference>